<feature type="compositionally biased region" description="Basic residues" evidence="1">
    <location>
        <begin position="17"/>
        <end position="29"/>
    </location>
</feature>
<evidence type="ECO:0000313" key="2">
    <source>
        <dbReference type="EMBL" id="TPV24546.1"/>
    </source>
</evidence>
<accession>A0ABY2ZAM4</accession>
<feature type="region of interest" description="Disordered" evidence="1">
    <location>
        <begin position="1"/>
        <end position="41"/>
    </location>
</feature>
<reference evidence="2 3" key="1">
    <citation type="submission" date="2019-06" db="EMBL/GenBank/DDBJ databases">
        <title>Taxogenomics and systematics of the genus Pantoea.</title>
        <authorList>
            <person name="Tambong J.T."/>
        </authorList>
    </citation>
    <scope>NUCLEOTIDE SEQUENCE [LARGE SCALE GENOMIC DNA]</scope>
    <source>
        <strain evidence="2 3">LMG 2558</strain>
    </source>
</reference>
<protein>
    <submittedName>
        <fullName evidence="2">Uncharacterized protein</fullName>
    </submittedName>
</protein>
<sequence>MQWFKFGRGMAGFRRGSAARKKKGHKKTRQEKDQRAPQSGDFKEKQWHLLGLPADKKVLDVAKKFL</sequence>
<gene>
    <name evidence="2" type="ORF">FJW00_13590</name>
</gene>
<name>A0ABY2ZAM4_9GAMM</name>
<dbReference type="RefSeq" id="WP_181405381.1">
    <property type="nucleotide sequence ID" value="NZ_CP122311.1"/>
</dbReference>
<organism evidence="2 3">
    <name type="scientific">Pantoea anthophila</name>
    <dbReference type="NCBI Taxonomy" id="470931"/>
    <lineage>
        <taxon>Bacteria</taxon>
        <taxon>Pseudomonadati</taxon>
        <taxon>Pseudomonadota</taxon>
        <taxon>Gammaproteobacteria</taxon>
        <taxon>Enterobacterales</taxon>
        <taxon>Erwiniaceae</taxon>
        <taxon>Pantoea</taxon>
    </lineage>
</organism>
<proteinExistence type="predicted"/>
<feature type="compositionally biased region" description="Basic and acidic residues" evidence="1">
    <location>
        <begin position="30"/>
        <end position="41"/>
    </location>
</feature>
<dbReference type="EMBL" id="VHIZ01000050">
    <property type="protein sequence ID" value="TPV24546.1"/>
    <property type="molecule type" value="Genomic_DNA"/>
</dbReference>
<comment type="caution">
    <text evidence="2">The sequence shown here is derived from an EMBL/GenBank/DDBJ whole genome shotgun (WGS) entry which is preliminary data.</text>
</comment>
<evidence type="ECO:0000256" key="1">
    <source>
        <dbReference type="SAM" id="MobiDB-lite"/>
    </source>
</evidence>
<dbReference type="Proteomes" id="UP000316142">
    <property type="component" value="Unassembled WGS sequence"/>
</dbReference>
<keyword evidence="3" id="KW-1185">Reference proteome</keyword>
<evidence type="ECO:0000313" key="3">
    <source>
        <dbReference type="Proteomes" id="UP000316142"/>
    </source>
</evidence>